<reference evidence="1" key="1">
    <citation type="submission" date="2022-10" db="EMBL/GenBank/DDBJ databases">
        <title>Culturing micro-colonial fungi from biological soil crusts in the Mojave desert and describing Neophaeococcomyces mojavensis, and introducing the new genera and species Taxawa tesnikishii.</title>
        <authorList>
            <person name="Kurbessoian T."/>
            <person name="Stajich J.E."/>
        </authorList>
    </citation>
    <scope>NUCLEOTIDE SEQUENCE</scope>
    <source>
        <strain evidence="1">JES_112</strain>
    </source>
</reference>
<dbReference type="EMBL" id="JAPDRQ010000109">
    <property type="protein sequence ID" value="KAJ9654940.1"/>
    <property type="molecule type" value="Genomic_DNA"/>
</dbReference>
<accession>A0ACC3A3Z0</accession>
<evidence type="ECO:0000313" key="2">
    <source>
        <dbReference type="Proteomes" id="UP001172386"/>
    </source>
</evidence>
<protein>
    <submittedName>
        <fullName evidence="1">Regulator of ime2</fullName>
    </submittedName>
</protein>
<evidence type="ECO:0000313" key="1">
    <source>
        <dbReference type="EMBL" id="KAJ9654940.1"/>
    </source>
</evidence>
<organism evidence="1 2">
    <name type="scientific">Neophaeococcomyces mojaviensis</name>
    <dbReference type="NCBI Taxonomy" id="3383035"/>
    <lineage>
        <taxon>Eukaryota</taxon>
        <taxon>Fungi</taxon>
        <taxon>Dikarya</taxon>
        <taxon>Ascomycota</taxon>
        <taxon>Pezizomycotina</taxon>
        <taxon>Eurotiomycetes</taxon>
        <taxon>Chaetothyriomycetidae</taxon>
        <taxon>Chaetothyriales</taxon>
        <taxon>Chaetothyriales incertae sedis</taxon>
        <taxon>Neophaeococcomyces</taxon>
    </lineage>
</organism>
<keyword evidence="2" id="KW-1185">Reference proteome</keyword>
<sequence>MLRPATPLTILLFVSFVLLLISVISTPIVKGIPIARYQGVNFGVFGWCKDNGECSKFTVGWNTDDALLGSDDGEFNLPSSARHSLSSLLIVHPVAALCNLIVLGLAVAAHLHSPSHSARYLLGLLILLLPTLLITLLAFLVDILLFVPHLQWGGWIVLASTILITASGVVTCAMRRTLVSRKARKKRIAENPEMSGENYYSHQAQEARMMPALSTESKAPMVNGAPGADSLPTFATFSHSRRSEERPVGSSPTEPVSATSPIDGGRYYGAPRSRSNSRPRQQDFGAPLGAAMSYEERPPMPPTPARGGYGPPRGRGGYAQRGAMSSRGSLNSRGPPPSPYGRGGYGPRGRGGYSGAPTPPGMIPAGLGSRPPPGYPPQESDNMQDGYGPPQVMPGPITNVSYARPAASGYEPPSPSNYGLDANTAYGPTAYRAPSQSSAGRRASPYGSRAQSPSGAHAPLEVLPAMPPMPNPSQYAQANHQRTATGCDSDVSGMVGRQRVALQQEHQRFPSQEYVAPRAAWTDGQASEPRSPVRRKRLSSGASDYMEDVDPKFAEPPVPSVAPAADFEPPQMPTILTAGRNPNEPSPVSSQEQIPRAHSYEDMPGARSPVESEVSNFTSVSQRPMNPNWQPGHGGEFNSFGPGQVRQQQRRQDMLFSNNPDFELPGMGPPRSRGGFGGRGRGGYMGRQNTPMRPPPLSALEGISGDGRYPAPMPPPGATGSSGGGVMKEI</sequence>
<proteinExistence type="predicted"/>
<name>A0ACC3A3Z0_9EURO</name>
<gene>
    <name evidence="1" type="primary">RIM9</name>
    <name evidence="1" type="ORF">H2198_006122</name>
</gene>
<comment type="caution">
    <text evidence="1">The sequence shown here is derived from an EMBL/GenBank/DDBJ whole genome shotgun (WGS) entry which is preliminary data.</text>
</comment>
<dbReference type="Proteomes" id="UP001172386">
    <property type="component" value="Unassembled WGS sequence"/>
</dbReference>